<keyword evidence="2" id="KW-0479">Metal-binding</keyword>
<dbReference type="PANTHER" id="PTHR43270">
    <property type="entry name" value="BETA-ALA-HIS DIPEPTIDASE"/>
    <property type="match status" value="1"/>
</dbReference>
<evidence type="ECO:0000259" key="4">
    <source>
        <dbReference type="Pfam" id="PF07687"/>
    </source>
</evidence>
<proteinExistence type="predicted"/>
<dbReference type="EMBL" id="FXTG01000003">
    <property type="protein sequence ID" value="SMO65097.1"/>
    <property type="molecule type" value="Genomic_DNA"/>
</dbReference>
<comment type="caution">
    <text evidence="5">The sequence shown here is derived from an EMBL/GenBank/DDBJ whole genome shotgun (WGS) entry which is preliminary data.</text>
</comment>
<evidence type="ECO:0000313" key="6">
    <source>
        <dbReference type="Proteomes" id="UP000315460"/>
    </source>
</evidence>
<dbReference type="InterPro" id="IPR011650">
    <property type="entry name" value="Peptidase_M20_dimer"/>
</dbReference>
<dbReference type="NCBIfam" id="NF005914">
    <property type="entry name" value="PRK07907.1"/>
    <property type="match status" value="1"/>
</dbReference>
<dbReference type="Pfam" id="PF07687">
    <property type="entry name" value="M20_dimer"/>
    <property type="match status" value="1"/>
</dbReference>
<evidence type="ECO:0000313" key="5">
    <source>
        <dbReference type="EMBL" id="SMO65097.1"/>
    </source>
</evidence>
<keyword evidence="3" id="KW-0378">Hydrolase</keyword>
<dbReference type="InterPro" id="IPR002933">
    <property type="entry name" value="Peptidase_M20"/>
</dbReference>
<dbReference type="Proteomes" id="UP000315460">
    <property type="component" value="Unassembled WGS sequence"/>
</dbReference>
<evidence type="ECO:0000256" key="1">
    <source>
        <dbReference type="ARBA" id="ARBA00022670"/>
    </source>
</evidence>
<dbReference type="Gene3D" id="3.40.630.10">
    <property type="entry name" value="Zn peptidases"/>
    <property type="match status" value="1"/>
</dbReference>
<feature type="domain" description="Peptidase M20 dimerisation" evidence="4">
    <location>
        <begin position="237"/>
        <end position="385"/>
    </location>
</feature>
<dbReference type="Gene3D" id="3.30.70.360">
    <property type="match status" value="1"/>
</dbReference>
<evidence type="ECO:0000256" key="2">
    <source>
        <dbReference type="ARBA" id="ARBA00022723"/>
    </source>
</evidence>
<dbReference type="SUPFAM" id="SSF53187">
    <property type="entry name" value="Zn-dependent exopeptidases"/>
    <property type="match status" value="1"/>
</dbReference>
<reference evidence="5 6" key="1">
    <citation type="submission" date="2017-05" db="EMBL/GenBank/DDBJ databases">
        <authorList>
            <person name="Varghese N."/>
            <person name="Submissions S."/>
        </authorList>
    </citation>
    <scope>NUCLEOTIDE SEQUENCE [LARGE SCALE GENOMIC DNA]</scope>
    <source>
        <strain evidence="5 6">DSM 45139</strain>
    </source>
</reference>
<sequence length="492" mass="50885">MSPSRVGAGNYSVRMADSPAFADPHADLAPLAAAVAAQLDRARSDLADLVALPSVHDAEPEACAQASDLVRGLLTDLPIPGLGPDSVEVIETSDGSRAVFAHRPAAPGRPTVLLYSHYDVQPSGDPGEWTSSPWELTERDGRWYGRGAADCKGNLVVHLAALRALAALGDDDEVGDPGADPLDGLGIRLVVEGSEETGGGGLDDLVASRPDLVAAEAILIADSGNVSVGTPTLTTSLRGIANLVVVVDTLEAGVHSGQFGGAAPDALAALISILASLRDPATGATTVDGLDFTGEWDGQAYPEETFRADAGILDGVEVSTAAPLADLVWSRPAVTVLGIDCPPVDGAIAAVQPRARALINLRVPPGIDPVEAQRLLTAHIERRRPWNARVTVEPEAVGHPFRSVPAGGSDPVHDLLSQCLVQAYGAEEVAVVGSGGSIPLCTALQRAHPDASIALFGVEDPAAAIHSPDESVDPREIERIALAEAAFLQRYR</sequence>
<protein>
    <submittedName>
        <fullName evidence="5">Acetylornithine deacetylase/Succinyl-diaminopimelate desuccinylase</fullName>
    </submittedName>
</protein>
<name>A0ABY1N084_9ACTN</name>
<organism evidence="5 6">
    <name type="scientific">Dietzia kunjamensis subsp. schimae</name>
    <dbReference type="NCBI Taxonomy" id="498198"/>
    <lineage>
        <taxon>Bacteria</taxon>
        <taxon>Bacillati</taxon>
        <taxon>Actinomycetota</taxon>
        <taxon>Actinomycetes</taxon>
        <taxon>Mycobacteriales</taxon>
        <taxon>Dietziaceae</taxon>
        <taxon>Dietzia</taxon>
    </lineage>
</organism>
<accession>A0ABY1N084</accession>
<dbReference type="PANTHER" id="PTHR43270:SF12">
    <property type="entry name" value="SUCCINYL-DIAMINOPIMELATE DESUCCINYLASE"/>
    <property type="match status" value="1"/>
</dbReference>
<dbReference type="InterPro" id="IPR051458">
    <property type="entry name" value="Cyt/Met_Dipeptidase"/>
</dbReference>
<dbReference type="Pfam" id="PF01546">
    <property type="entry name" value="Peptidase_M20"/>
    <property type="match status" value="1"/>
</dbReference>
<gene>
    <name evidence="5" type="ORF">SAMN06265174_103121</name>
</gene>
<evidence type="ECO:0000256" key="3">
    <source>
        <dbReference type="ARBA" id="ARBA00022801"/>
    </source>
</evidence>
<keyword evidence="1" id="KW-0645">Protease</keyword>
<keyword evidence="6" id="KW-1185">Reference proteome</keyword>